<dbReference type="PANTHER" id="PTHR32089">
    <property type="entry name" value="METHYL-ACCEPTING CHEMOTAXIS PROTEIN MCPB"/>
    <property type="match status" value="1"/>
</dbReference>
<dbReference type="SMART" id="SM00283">
    <property type="entry name" value="MA"/>
    <property type="match status" value="1"/>
</dbReference>
<evidence type="ECO:0000313" key="15">
    <source>
        <dbReference type="Proteomes" id="UP000286680"/>
    </source>
</evidence>
<dbReference type="Pfam" id="PF00672">
    <property type="entry name" value="HAMP"/>
    <property type="match status" value="1"/>
</dbReference>
<dbReference type="FunFam" id="1.10.287.950:FF:000001">
    <property type="entry name" value="Methyl-accepting chemotaxis sensory transducer"/>
    <property type="match status" value="1"/>
</dbReference>
<dbReference type="Proteomes" id="UP000286680">
    <property type="component" value="Unassembled WGS sequence"/>
</dbReference>
<evidence type="ECO:0000256" key="2">
    <source>
        <dbReference type="ARBA" id="ARBA00022475"/>
    </source>
</evidence>
<evidence type="ECO:0000313" key="14">
    <source>
        <dbReference type="EMBL" id="RUO42455.1"/>
    </source>
</evidence>
<dbReference type="Pfam" id="PF00015">
    <property type="entry name" value="MCPsignal"/>
    <property type="match status" value="1"/>
</dbReference>
<keyword evidence="2" id="KW-1003">Cell membrane</keyword>
<name>A0AA94JCS4_9GAMM</name>
<keyword evidence="3" id="KW-0145">Chemotaxis</keyword>
<gene>
    <name evidence="14" type="ORF">CWE23_10180</name>
</gene>
<dbReference type="EMBL" id="PIPS01000003">
    <property type="protein sequence ID" value="RUO42455.1"/>
    <property type="molecule type" value="Genomic_DNA"/>
</dbReference>
<evidence type="ECO:0000259" key="12">
    <source>
        <dbReference type="PROSITE" id="PS50111"/>
    </source>
</evidence>
<dbReference type="GO" id="GO:0006935">
    <property type="term" value="P:chemotaxis"/>
    <property type="evidence" value="ECO:0007669"/>
    <property type="project" value="UniProtKB-KW"/>
</dbReference>
<evidence type="ECO:0000256" key="8">
    <source>
        <dbReference type="ARBA" id="ARBA00029447"/>
    </source>
</evidence>
<organism evidence="14 15">
    <name type="scientific">Idiomarina aquatica</name>
    <dbReference type="NCBI Taxonomy" id="1327752"/>
    <lineage>
        <taxon>Bacteria</taxon>
        <taxon>Pseudomonadati</taxon>
        <taxon>Pseudomonadota</taxon>
        <taxon>Gammaproteobacteria</taxon>
        <taxon>Alteromonadales</taxon>
        <taxon>Idiomarinaceae</taxon>
        <taxon>Idiomarina</taxon>
    </lineage>
</organism>
<dbReference type="CDD" id="cd18773">
    <property type="entry name" value="PDC1_HK_sensor"/>
    <property type="match status" value="1"/>
</dbReference>
<evidence type="ECO:0000256" key="5">
    <source>
        <dbReference type="ARBA" id="ARBA00022989"/>
    </source>
</evidence>
<evidence type="ECO:0000256" key="3">
    <source>
        <dbReference type="ARBA" id="ARBA00022500"/>
    </source>
</evidence>
<evidence type="ECO:0000256" key="1">
    <source>
        <dbReference type="ARBA" id="ARBA00004651"/>
    </source>
</evidence>
<dbReference type="AlphaFoldDB" id="A0AA94JCS4"/>
<keyword evidence="15" id="KW-1185">Reference proteome</keyword>
<dbReference type="InterPro" id="IPR004089">
    <property type="entry name" value="MCPsignal_dom"/>
</dbReference>
<comment type="similarity">
    <text evidence="8">Belongs to the methyl-accepting chemotaxis (MCP) protein family.</text>
</comment>
<dbReference type="Pfam" id="PF02743">
    <property type="entry name" value="dCache_1"/>
    <property type="match status" value="1"/>
</dbReference>
<dbReference type="GO" id="GO:0005886">
    <property type="term" value="C:plasma membrane"/>
    <property type="evidence" value="ECO:0007669"/>
    <property type="project" value="UniProtKB-SubCell"/>
</dbReference>
<comment type="subcellular location">
    <subcellularLocation>
        <location evidence="1">Cell membrane</location>
        <topology evidence="1">Multi-pass membrane protein</topology>
    </subcellularLocation>
</comment>
<keyword evidence="5 11" id="KW-1133">Transmembrane helix</keyword>
<dbReference type="InterPro" id="IPR033479">
    <property type="entry name" value="dCache_1"/>
</dbReference>
<evidence type="ECO:0000259" key="13">
    <source>
        <dbReference type="PROSITE" id="PS50885"/>
    </source>
</evidence>
<protein>
    <recommendedName>
        <fullName evidence="16">Methyl-accepting chemotaxis sensory transducer with Cache sensor</fullName>
    </recommendedName>
</protein>
<dbReference type="InterPro" id="IPR004090">
    <property type="entry name" value="Chemotax_Me-accpt_rcpt"/>
</dbReference>
<evidence type="ECO:0000256" key="4">
    <source>
        <dbReference type="ARBA" id="ARBA00022692"/>
    </source>
</evidence>
<evidence type="ECO:0000256" key="10">
    <source>
        <dbReference type="SAM" id="Coils"/>
    </source>
</evidence>
<feature type="transmembrane region" description="Helical" evidence="11">
    <location>
        <begin position="12"/>
        <end position="30"/>
    </location>
</feature>
<dbReference type="InterPro" id="IPR003660">
    <property type="entry name" value="HAMP_dom"/>
</dbReference>
<dbReference type="SUPFAM" id="SSF58104">
    <property type="entry name" value="Methyl-accepting chemotaxis protein (MCP) signaling domain"/>
    <property type="match status" value="1"/>
</dbReference>
<evidence type="ECO:0000256" key="9">
    <source>
        <dbReference type="PROSITE-ProRule" id="PRU00284"/>
    </source>
</evidence>
<dbReference type="PROSITE" id="PS50111">
    <property type="entry name" value="CHEMOTAXIS_TRANSDUC_2"/>
    <property type="match status" value="1"/>
</dbReference>
<keyword evidence="7 9" id="KW-0807">Transducer</keyword>
<dbReference type="GO" id="GO:0004888">
    <property type="term" value="F:transmembrane signaling receptor activity"/>
    <property type="evidence" value="ECO:0007669"/>
    <property type="project" value="InterPro"/>
</dbReference>
<sequence length="682" mass="74769">MQIKGSLQRKLIISISGVLVVLLAAFGIFVTQTIAELTRDKTEAQVAELIELKAAEIKSFFAERARIPLSVLTDPRVTDWLASYDQRGKDLSTDDTYQSITRTFQNLASNDATIKSVFMGSANTYEYLYEQGRVGVDTSGPDAGDPSMGYFTNQRPWWHQAIEKDRLYLTSPQVDATDGTISSVLQMPIKNASGELLGVGGVDILITTIADLVDGIKYQGDGKAFLVNEENQLVYFPTEDVELDLNTPIGKLDGIYERALDVPTAGFAALAEAMTQEPRGSGIEVTWKGRNYRVFYVPIALQQPYIDWQLGLLVPSSMIESPISQARWSSFAILMLIIVVLTLVTYYVSMKVFKPVKQIAAAMEDVAQGDGDLTRRLNIDSDDEVGSMARAFNRFSDRIQQLIAHANQSSEQVSEAADRVSKTVNEFNREMQNEQQQLERIVAAVQRMNAASDTINDYAGDATQAVEEAADSVAVVANNSHKTQQVISNVSKSISSATEAVQSLNDDVGNISTVLDVITGIAEQTNLLALNAAIEAARAGEQGRGFAVVADEVRTLATRTQESTDHIQATVEKLQRGANKVKQAMEHTDAMSDDGEQQVERVLSAITQIEQAMRKVTDMNRSISDATGEQSTLAAEVNTELESVHSLTEQMVEHSSAMQADFHRLRDISAELKGTVGRFKIQ</sequence>
<keyword evidence="6 11" id="KW-0472">Membrane</keyword>
<dbReference type="RefSeq" id="WP_126820183.1">
    <property type="nucleotide sequence ID" value="NZ_PIPS01000003.1"/>
</dbReference>
<comment type="caution">
    <text evidence="14">The sequence shown here is derived from an EMBL/GenBank/DDBJ whole genome shotgun (WGS) entry which is preliminary data.</text>
</comment>
<dbReference type="CDD" id="cd11386">
    <property type="entry name" value="MCP_signal"/>
    <property type="match status" value="1"/>
</dbReference>
<feature type="transmembrane region" description="Helical" evidence="11">
    <location>
        <begin position="328"/>
        <end position="348"/>
    </location>
</feature>
<dbReference type="PROSITE" id="PS50885">
    <property type="entry name" value="HAMP"/>
    <property type="match status" value="1"/>
</dbReference>
<feature type="domain" description="HAMP" evidence="13">
    <location>
        <begin position="350"/>
        <end position="404"/>
    </location>
</feature>
<proteinExistence type="inferred from homology"/>
<dbReference type="CDD" id="cd06225">
    <property type="entry name" value="HAMP"/>
    <property type="match status" value="1"/>
</dbReference>
<dbReference type="GO" id="GO:0007165">
    <property type="term" value="P:signal transduction"/>
    <property type="evidence" value="ECO:0007669"/>
    <property type="project" value="UniProtKB-KW"/>
</dbReference>
<evidence type="ECO:0000256" key="6">
    <source>
        <dbReference type="ARBA" id="ARBA00023136"/>
    </source>
</evidence>
<dbReference type="CDD" id="cd12912">
    <property type="entry name" value="PDC2_MCP_like"/>
    <property type="match status" value="1"/>
</dbReference>
<feature type="coiled-coil region" evidence="10">
    <location>
        <begin position="417"/>
        <end position="451"/>
    </location>
</feature>
<evidence type="ECO:0000256" key="7">
    <source>
        <dbReference type="ARBA" id="ARBA00023224"/>
    </source>
</evidence>
<keyword evidence="10" id="KW-0175">Coiled coil</keyword>
<reference evidence="15" key="1">
    <citation type="journal article" date="2018" name="Front. Microbiol.">
        <title>Genome-Based Analysis Reveals the Taxonomy and Diversity of the Family Idiomarinaceae.</title>
        <authorList>
            <person name="Liu Y."/>
            <person name="Lai Q."/>
            <person name="Shao Z."/>
        </authorList>
    </citation>
    <scope>NUCLEOTIDE SEQUENCE [LARGE SCALE GENOMIC DNA]</scope>
    <source>
        <strain evidence="15">SN-14</strain>
    </source>
</reference>
<evidence type="ECO:0008006" key="16">
    <source>
        <dbReference type="Google" id="ProtNLM"/>
    </source>
</evidence>
<feature type="domain" description="Methyl-accepting transducer" evidence="12">
    <location>
        <begin position="409"/>
        <end position="645"/>
    </location>
</feature>
<dbReference type="PRINTS" id="PR00260">
    <property type="entry name" value="CHEMTRNSDUCR"/>
</dbReference>
<keyword evidence="4 11" id="KW-0812">Transmembrane</keyword>
<dbReference type="SMART" id="SM00304">
    <property type="entry name" value="HAMP"/>
    <property type="match status" value="1"/>
</dbReference>
<dbReference type="PANTHER" id="PTHR32089:SF119">
    <property type="entry name" value="METHYL-ACCEPTING CHEMOTAXIS PROTEIN CTPL"/>
    <property type="match status" value="1"/>
</dbReference>
<accession>A0AA94JCS4</accession>
<dbReference type="Gene3D" id="1.10.287.950">
    <property type="entry name" value="Methyl-accepting chemotaxis protein"/>
    <property type="match status" value="1"/>
</dbReference>
<dbReference type="Gene3D" id="3.30.450.20">
    <property type="entry name" value="PAS domain"/>
    <property type="match status" value="2"/>
</dbReference>
<evidence type="ECO:0000256" key="11">
    <source>
        <dbReference type="SAM" id="Phobius"/>
    </source>
</evidence>